<evidence type="ECO:0000313" key="3">
    <source>
        <dbReference type="EMBL" id="BAA97673.1"/>
    </source>
</evidence>
<organism evidence="3">
    <name type="scientific">Rice virus X</name>
    <dbReference type="NCBI Taxonomy" id="106518"/>
    <lineage>
        <taxon>Viruses</taxon>
        <taxon>Riboviria</taxon>
        <taxon>Orthornavirae</taxon>
        <taxon>Kitrinoviricota</taxon>
        <taxon>Tolucaviricetes</taxon>
        <taxon>Tolivirales</taxon>
        <taxon>Tombusviridae</taxon>
        <taxon>Regressovirinae</taxon>
        <taxon>Dianthovirus</taxon>
    </lineage>
</organism>
<feature type="coiled-coil region" evidence="1">
    <location>
        <begin position="121"/>
        <end position="161"/>
    </location>
</feature>
<dbReference type="EMBL" id="AB033715">
    <property type="protein sequence ID" value="BAA97673.1"/>
    <property type="molecule type" value="Genomic_RNA"/>
</dbReference>
<evidence type="ECO:0000256" key="1">
    <source>
        <dbReference type="SAM" id="Coils"/>
    </source>
</evidence>
<name>Q9IR22_9TOMB</name>
<accession>Q9IR22</accession>
<evidence type="ECO:0000256" key="2">
    <source>
        <dbReference type="SAM" id="MobiDB-lite"/>
    </source>
</evidence>
<proteinExistence type="predicted"/>
<feature type="compositionally biased region" description="Acidic residues" evidence="2">
    <location>
        <begin position="96"/>
        <end position="108"/>
    </location>
</feature>
<sequence>MYPLDLVALIKRVQAWSPEKLFTWLWDVSARCVRAFVRWFWKAVDYTGASRIIEHSFFEKTLPHVMEAEYNLRLLDQMEARNNAFRMASNVKTDGDSDSESSDEEDDEELLRKNLERDIFADLLKDAKEQYKSHLEETRELEIIQARVKADNEEAARIESRYNHHKAVDDCLEVLVYEANEAKNLQQISYLKSGKYDKCVKTVRPGCSVALIKSAIDMIRSRHMVPDSSFNRIDEAAIRATALDFAASFNMDAKTTHIVVTGVVGICCLPDPKDIENIKVAYHPKALQMRDLVSDLRASLPSFTPADF</sequence>
<protein>
    <submittedName>
        <fullName evidence="3">35 kDa protein</fullName>
    </submittedName>
</protein>
<feature type="region of interest" description="Disordered" evidence="2">
    <location>
        <begin position="89"/>
        <end position="108"/>
    </location>
</feature>
<reference evidence="3" key="1">
    <citation type="journal article" date="2001" name="Arch. Virol.">
        <title>Nucleotide sequence of a Dianthovirus RNA1-like RNA found in grassy stunt-diseased rice plants.</title>
        <authorList>
            <person name="Miranda G.J."/>
            <person name="Aliyari R."/>
            <person name="Shirako Y."/>
        </authorList>
    </citation>
    <scope>NUCLEOTIDE SEQUENCE</scope>
</reference>
<keyword evidence="1" id="KW-0175">Coiled coil</keyword>
<gene>
    <name evidence="3" type="primary">ORF1</name>
</gene>